<evidence type="ECO:0000313" key="1">
    <source>
        <dbReference type="EMBL" id="KRY13029.1"/>
    </source>
</evidence>
<protein>
    <submittedName>
        <fullName evidence="1">Uncharacterized protein</fullName>
    </submittedName>
</protein>
<gene>
    <name evidence="1" type="ORF">T12_10993</name>
</gene>
<proteinExistence type="predicted"/>
<dbReference type="AlphaFoldDB" id="A0A0V0ZKU8"/>
<accession>A0A0V0ZKU8</accession>
<reference evidence="1 2" key="1">
    <citation type="submission" date="2015-01" db="EMBL/GenBank/DDBJ databases">
        <title>Evolution of Trichinella species and genotypes.</title>
        <authorList>
            <person name="Korhonen P.K."/>
            <person name="Edoardo P."/>
            <person name="Giuseppe L.R."/>
            <person name="Gasser R.B."/>
        </authorList>
    </citation>
    <scope>NUCLEOTIDE SEQUENCE [LARGE SCALE GENOMIC DNA]</scope>
    <source>
        <strain evidence="1">ISS2496</strain>
    </source>
</reference>
<name>A0A0V0ZKU8_9BILA</name>
<dbReference type="Proteomes" id="UP000054783">
    <property type="component" value="Unassembled WGS sequence"/>
</dbReference>
<comment type="caution">
    <text evidence="1">The sequence shown here is derived from an EMBL/GenBank/DDBJ whole genome shotgun (WGS) entry which is preliminary data.</text>
</comment>
<organism evidence="1 2">
    <name type="scientific">Trichinella patagoniensis</name>
    <dbReference type="NCBI Taxonomy" id="990121"/>
    <lineage>
        <taxon>Eukaryota</taxon>
        <taxon>Metazoa</taxon>
        <taxon>Ecdysozoa</taxon>
        <taxon>Nematoda</taxon>
        <taxon>Enoplea</taxon>
        <taxon>Dorylaimia</taxon>
        <taxon>Trichinellida</taxon>
        <taxon>Trichinellidae</taxon>
        <taxon>Trichinella</taxon>
    </lineage>
</organism>
<keyword evidence="2" id="KW-1185">Reference proteome</keyword>
<sequence>MIMQIAVSDIHQQEIDGNLLSIIQFIFMELYLEFMQYSTISSSCYVYGFSEDQNRIHLFES</sequence>
<evidence type="ECO:0000313" key="2">
    <source>
        <dbReference type="Proteomes" id="UP000054783"/>
    </source>
</evidence>
<dbReference type="EMBL" id="JYDQ01000149">
    <property type="protein sequence ID" value="KRY13029.1"/>
    <property type="molecule type" value="Genomic_DNA"/>
</dbReference>